<name>A0A383WDI3_TETOB</name>
<accession>A0A383WDI3</accession>
<dbReference type="Proteomes" id="UP000256970">
    <property type="component" value="Unassembled WGS sequence"/>
</dbReference>
<dbReference type="EMBL" id="FNXT01001239">
    <property type="protein sequence ID" value="SZX75668.1"/>
    <property type="molecule type" value="Genomic_DNA"/>
</dbReference>
<protein>
    <submittedName>
        <fullName evidence="1">Uncharacterized protein</fullName>
    </submittedName>
</protein>
<proteinExistence type="predicted"/>
<dbReference type="AlphaFoldDB" id="A0A383WDI3"/>
<sequence>MCPATKGVHGRTMAGWILCKCGHLDSSPRPSLLHTRHRGHCFESLKALLTWVGRRCLQGTLLGITQGVVHVGGAALMAAPPGGQ</sequence>
<reference evidence="1 2" key="1">
    <citation type="submission" date="2016-10" db="EMBL/GenBank/DDBJ databases">
        <authorList>
            <person name="Cai Z."/>
        </authorList>
    </citation>
    <scope>NUCLEOTIDE SEQUENCE [LARGE SCALE GENOMIC DNA]</scope>
</reference>
<evidence type="ECO:0000313" key="1">
    <source>
        <dbReference type="EMBL" id="SZX75668.1"/>
    </source>
</evidence>
<organism evidence="1 2">
    <name type="scientific">Tetradesmus obliquus</name>
    <name type="common">Green alga</name>
    <name type="synonym">Acutodesmus obliquus</name>
    <dbReference type="NCBI Taxonomy" id="3088"/>
    <lineage>
        <taxon>Eukaryota</taxon>
        <taxon>Viridiplantae</taxon>
        <taxon>Chlorophyta</taxon>
        <taxon>core chlorophytes</taxon>
        <taxon>Chlorophyceae</taxon>
        <taxon>CS clade</taxon>
        <taxon>Sphaeropleales</taxon>
        <taxon>Scenedesmaceae</taxon>
        <taxon>Tetradesmus</taxon>
    </lineage>
</organism>
<evidence type="ECO:0000313" key="2">
    <source>
        <dbReference type="Proteomes" id="UP000256970"/>
    </source>
</evidence>
<keyword evidence="2" id="KW-1185">Reference proteome</keyword>
<gene>
    <name evidence="1" type="ORF">BQ4739_LOCUS15944</name>
</gene>